<dbReference type="GO" id="GO:0046982">
    <property type="term" value="F:protein heterodimerization activity"/>
    <property type="evidence" value="ECO:0007669"/>
    <property type="project" value="InterPro"/>
</dbReference>
<reference evidence="3 4" key="1">
    <citation type="submission" date="2018-05" db="EMBL/GenBank/DDBJ databases">
        <title>Whole genome sequencing for identification of molecular markers to develop diagnostic detection tools for the regulated plant pathogen Lachnellula willkommii.</title>
        <authorList>
            <person name="Giroux E."/>
            <person name="Bilodeau G."/>
        </authorList>
    </citation>
    <scope>NUCLEOTIDE SEQUENCE [LARGE SCALE GENOMIC DNA]</scope>
    <source>
        <strain evidence="3 4">CBS 625.97</strain>
    </source>
</reference>
<dbReference type="GO" id="GO:0070476">
    <property type="term" value="P:rRNA (guanine-N7)-methylation"/>
    <property type="evidence" value="ECO:0007669"/>
    <property type="project" value="TreeGrafter"/>
</dbReference>
<dbReference type="InterPro" id="IPR005651">
    <property type="entry name" value="Trm112-like"/>
</dbReference>
<keyword evidence="3" id="KW-0489">Methyltransferase</keyword>
<feature type="region of interest" description="Disordered" evidence="2">
    <location>
        <begin position="69"/>
        <end position="119"/>
    </location>
</feature>
<comment type="similarity">
    <text evidence="1">Belongs to the TRM112 family.</text>
</comment>
<dbReference type="Pfam" id="PF03966">
    <property type="entry name" value="Trm112p"/>
    <property type="match status" value="1"/>
</dbReference>
<dbReference type="Proteomes" id="UP000481288">
    <property type="component" value="Unassembled WGS sequence"/>
</dbReference>
<dbReference type="GO" id="GO:0030488">
    <property type="term" value="P:tRNA methylation"/>
    <property type="evidence" value="ECO:0007669"/>
    <property type="project" value="TreeGrafter"/>
</dbReference>
<dbReference type="AlphaFoldDB" id="A0A7D8YQY4"/>
<sequence length="171" mass="18867">MKVLTLNFLTCAVKACKSSSASFPLHPKDCELVSDTIEANPALIYNVLPRVDWAALITTASEVNPLPLSSVSPSPSSHLPFPPPNQIQVPHKRMETDKTNKESREQLGFPTLPAQPPTKEELEADEKMMGELHTLLLETQISEGMLRCGNCGHEYRVKEGIANFLLPNHLV</sequence>
<dbReference type="InterPro" id="IPR039127">
    <property type="entry name" value="Trm112"/>
</dbReference>
<proteinExistence type="inferred from homology"/>
<feature type="compositionally biased region" description="Low complexity" evidence="2">
    <location>
        <begin position="69"/>
        <end position="79"/>
    </location>
</feature>
<gene>
    <name evidence="3" type="primary">rmt-1</name>
    <name evidence="3" type="ORF">LCER1_G002243</name>
</gene>
<comment type="caution">
    <text evidence="3">The sequence shown here is derived from an EMBL/GenBank/DDBJ whole genome shotgun (WGS) entry which is preliminary data.</text>
</comment>
<name>A0A7D8YQY4_9HELO</name>
<accession>A0A7D8YQY4</accession>
<keyword evidence="4" id="KW-1185">Reference proteome</keyword>
<keyword evidence="3" id="KW-0808">Transferase</keyword>
<protein>
    <submittedName>
        <fullName evidence="3">Multifunctional methyltransferase subunit trm112</fullName>
    </submittedName>
</protein>
<evidence type="ECO:0000256" key="1">
    <source>
        <dbReference type="ARBA" id="ARBA00007980"/>
    </source>
</evidence>
<evidence type="ECO:0000256" key="2">
    <source>
        <dbReference type="SAM" id="MobiDB-lite"/>
    </source>
</evidence>
<feature type="compositionally biased region" description="Basic and acidic residues" evidence="2">
    <location>
        <begin position="92"/>
        <end position="105"/>
    </location>
</feature>
<dbReference type="EMBL" id="QGMG01000051">
    <property type="protein sequence ID" value="TVY58237.1"/>
    <property type="molecule type" value="Genomic_DNA"/>
</dbReference>
<dbReference type="OrthoDB" id="2187549at2759"/>
<dbReference type="GO" id="GO:0008168">
    <property type="term" value="F:methyltransferase activity"/>
    <property type="evidence" value="ECO:0007669"/>
    <property type="project" value="UniProtKB-KW"/>
</dbReference>
<organism evidence="3 4">
    <name type="scientific">Lachnellula cervina</name>
    <dbReference type="NCBI Taxonomy" id="1316786"/>
    <lineage>
        <taxon>Eukaryota</taxon>
        <taxon>Fungi</taxon>
        <taxon>Dikarya</taxon>
        <taxon>Ascomycota</taxon>
        <taxon>Pezizomycotina</taxon>
        <taxon>Leotiomycetes</taxon>
        <taxon>Helotiales</taxon>
        <taxon>Lachnaceae</taxon>
        <taxon>Lachnellula</taxon>
    </lineage>
</organism>
<evidence type="ECO:0000313" key="3">
    <source>
        <dbReference type="EMBL" id="TVY58237.1"/>
    </source>
</evidence>
<dbReference type="Gene3D" id="2.20.25.10">
    <property type="match status" value="1"/>
</dbReference>
<dbReference type="PANTHER" id="PTHR12773">
    <property type="entry name" value="UPF0315 PROTEIN-RELATED"/>
    <property type="match status" value="1"/>
</dbReference>
<evidence type="ECO:0000313" key="4">
    <source>
        <dbReference type="Proteomes" id="UP000481288"/>
    </source>
</evidence>
<dbReference type="PANTHER" id="PTHR12773:SF0">
    <property type="entry name" value="MULTIFUNCTIONAL METHYLTRANSFERASE SUBUNIT TRM112-LIKE PROTEIN"/>
    <property type="match status" value="1"/>
</dbReference>